<evidence type="ECO:0000313" key="4">
    <source>
        <dbReference type="Proteomes" id="UP000284403"/>
    </source>
</evidence>
<feature type="region of interest" description="Disordered" evidence="2">
    <location>
        <begin position="203"/>
        <end position="233"/>
    </location>
</feature>
<organism evidence="3 4">
    <name type="scientific">Trypanosoma conorhini</name>
    <dbReference type="NCBI Taxonomy" id="83891"/>
    <lineage>
        <taxon>Eukaryota</taxon>
        <taxon>Discoba</taxon>
        <taxon>Euglenozoa</taxon>
        <taxon>Kinetoplastea</taxon>
        <taxon>Metakinetoplastina</taxon>
        <taxon>Trypanosomatida</taxon>
        <taxon>Trypanosomatidae</taxon>
        <taxon>Trypanosoma</taxon>
    </lineage>
</organism>
<evidence type="ECO:0000313" key="3">
    <source>
        <dbReference type="EMBL" id="RNF25334.1"/>
    </source>
</evidence>
<dbReference type="EMBL" id="MKKU01000088">
    <property type="protein sequence ID" value="RNF25334.1"/>
    <property type="molecule type" value="Genomic_DNA"/>
</dbReference>
<protein>
    <submittedName>
        <fullName evidence="3">Uncharacterized protein</fullName>
    </submittedName>
</protein>
<dbReference type="AlphaFoldDB" id="A0A422Q5V6"/>
<reference evidence="3 4" key="1">
    <citation type="journal article" date="2018" name="BMC Genomics">
        <title>Genomic comparison of Trypanosoma conorhini and Trypanosoma rangeli to Trypanosoma cruzi strains of high and low virulence.</title>
        <authorList>
            <person name="Bradwell K.R."/>
            <person name="Koparde V.N."/>
            <person name="Matveyev A.V."/>
            <person name="Serrano M.G."/>
            <person name="Alves J.M."/>
            <person name="Parikh H."/>
            <person name="Huang B."/>
            <person name="Lee V."/>
            <person name="Espinosa-Alvarez O."/>
            <person name="Ortiz P.A."/>
            <person name="Costa-Martins A.G."/>
            <person name="Teixeira M.M."/>
            <person name="Buck G.A."/>
        </authorList>
    </citation>
    <scope>NUCLEOTIDE SEQUENCE [LARGE SCALE GENOMIC DNA]</scope>
    <source>
        <strain evidence="3 4">025E</strain>
    </source>
</reference>
<keyword evidence="4" id="KW-1185">Reference proteome</keyword>
<accession>A0A422Q5V6</accession>
<feature type="compositionally biased region" description="Polar residues" evidence="2">
    <location>
        <begin position="203"/>
        <end position="214"/>
    </location>
</feature>
<keyword evidence="1" id="KW-0175">Coiled coil</keyword>
<feature type="compositionally biased region" description="Basic and acidic residues" evidence="2">
    <location>
        <begin position="1048"/>
        <end position="1061"/>
    </location>
</feature>
<dbReference type="GeneID" id="40315969"/>
<name>A0A422Q5V6_9TRYP</name>
<proteinExistence type="predicted"/>
<gene>
    <name evidence="3" type="ORF">Tco025E_02358</name>
</gene>
<evidence type="ECO:0000256" key="1">
    <source>
        <dbReference type="SAM" id="Coils"/>
    </source>
</evidence>
<feature type="region of interest" description="Disordered" evidence="2">
    <location>
        <begin position="1030"/>
        <end position="1077"/>
    </location>
</feature>
<dbReference type="OrthoDB" id="246381at2759"/>
<dbReference type="Proteomes" id="UP000284403">
    <property type="component" value="Unassembled WGS sequence"/>
</dbReference>
<sequence length="1077" mass="118624">MGKFQLCVESTVREVNSLLLFHNVHPQVRADVQRRLQRLVLRVQDHLGTLVPGYCEAAEDVCAAVVRGVVDDTLRNVLPGVELALEEKRCAALEQRTRDLELELRKSEAQCRELEGTLERFRKAHQFMLRCYFREVLVLRYQLHDALWRRRRSHHLQPPSEPACLPPQEVLSRGTSFVLPDSGVQGAGDAVEPLRVSRNMSLSETAAEGSTPSGNGDAVAPPDTQSSVADGAAHEVASSAVAAKGAAAAQKTAASPVSGKPAPLFLELLRPSQPSAAAAPATVVHQATPKDTPKAAAKPTTRGKKSHTSAVKATPDGGVSHTRVATQTVPFLGDDSVDAIFDYERYIRQLNRLRRRGSGSSAESEVTAISAKKAALEKYRRQQASGLHFMQRQLMEARQRTPSAAWSRQRGKSRGLSTSDLRATASSMDPVREALLEDLTGIYRAVQQLQEQHFKDVMELQNAIESIELKVGIVLGFFETYVEEVGRLAAALAAEEDTVSSTLSGALTAEDDPYRRRVVMDYFTVAASTGALEESVPKEAGDKAIHELVMQQRRQQRREQISFWENNPVTLHARAAFAELQAAAMRRWEEAPHRRPRRTTIDMLPAILRGDPSNFSIFTSGSKSRSEHEEDVTSLPSLTQENKLRALVRLRMQRIAYRARHRGRLRQLAEAARMGKRGEELDRILREVSSHEQTVEWLTRAINRLLRDLGLSTADSVSERKFFAKNLAFSPYLCEPTGEGQGDAGNEVVYVPVPVNARDAGELCATLSSNQYGYVIFKNEVIPIANVKYHQPLGLHNAVEAFGGSRDAAARATAAAAGGRGPRRVVPFHGTVVDYYRGVQLGRPLGERQGPMYVFWDTEQGSFFVVEEEEEGVDAEGTPTRRAPLLLGRQGAQQKLERQRNVHFSTTLIAPPLPEPDSVVPAVSYASPRPAISPRAVSEVVPPPVITYSVEKKTPAPLLLEQQGRRELPPCFPTAPFTTRPAHPLIVEPNKEERELLRIESLSARRAAGGAKKETPSSSGAVTALARLKGAERQRQKEALALAQQTGRRNEAQKPSNEHFLRMRFPCIPSSLSPASE</sequence>
<evidence type="ECO:0000256" key="2">
    <source>
        <dbReference type="SAM" id="MobiDB-lite"/>
    </source>
</evidence>
<dbReference type="RefSeq" id="XP_029230695.1">
    <property type="nucleotide sequence ID" value="XM_029369285.1"/>
</dbReference>
<feature type="compositionally biased region" description="Low complexity" evidence="2">
    <location>
        <begin position="277"/>
        <end position="300"/>
    </location>
</feature>
<feature type="region of interest" description="Disordered" evidence="2">
    <location>
        <begin position="398"/>
        <end position="423"/>
    </location>
</feature>
<feature type="coiled-coil region" evidence="1">
    <location>
        <begin position="83"/>
        <end position="124"/>
    </location>
</feature>
<comment type="caution">
    <text evidence="3">The sequence shown here is derived from an EMBL/GenBank/DDBJ whole genome shotgun (WGS) entry which is preliminary data.</text>
</comment>
<feature type="region of interest" description="Disordered" evidence="2">
    <location>
        <begin position="277"/>
        <end position="319"/>
    </location>
</feature>